<reference evidence="2 3" key="1">
    <citation type="submission" date="2017-01" db="EMBL/GenBank/DDBJ databases">
        <title>Genome analysis of Paenibacillus selenitrireducens ES3-24.</title>
        <authorList>
            <person name="Xu D."/>
            <person name="Yao R."/>
            <person name="Zheng S."/>
        </authorList>
    </citation>
    <scope>NUCLEOTIDE SEQUENCE [LARGE SCALE GENOMIC DNA]</scope>
    <source>
        <strain evidence="2 3">ES3-24</strain>
    </source>
</reference>
<feature type="transmembrane region" description="Helical" evidence="1">
    <location>
        <begin position="35"/>
        <end position="55"/>
    </location>
</feature>
<evidence type="ECO:0008006" key="4">
    <source>
        <dbReference type="Google" id="ProtNLM"/>
    </source>
</evidence>
<dbReference type="AlphaFoldDB" id="A0A1T2XGV8"/>
<feature type="transmembrane region" description="Helical" evidence="1">
    <location>
        <begin position="67"/>
        <end position="86"/>
    </location>
</feature>
<dbReference type="PANTHER" id="PTHR34821:SF3">
    <property type="entry name" value="MEMBRANE PROTEIN"/>
    <property type="match status" value="1"/>
</dbReference>
<dbReference type="GO" id="GO:0005886">
    <property type="term" value="C:plasma membrane"/>
    <property type="evidence" value="ECO:0007669"/>
    <property type="project" value="TreeGrafter"/>
</dbReference>
<accession>A0A1T2XGV8</accession>
<dbReference type="InterPro" id="IPR006750">
    <property type="entry name" value="YdcZ"/>
</dbReference>
<keyword evidence="1" id="KW-0812">Transmembrane</keyword>
<organism evidence="2 3">
    <name type="scientific">Paenibacillus selenitireducens</name>
    <dbReference type="NCBI Taxonomy" id="1324314"/>
    <lineage>
        <taxon>Bacteria</taxon>
        <taxon>Bacillati</taxon>
        <taxon>Bacillota</taxon>
        <taxon>Bacilli</taxon>
        <taxon>Bacillales</taxon>
        <taxon>Paenibacillaceae</taxon>
        <taxon>Paenibacillus</taxon>
    </lineage>
</organism>
<evidence type="ECO:0000256" key="1">
    <source>
        <dbReference type="SAM" id="Phobius"/>
    </source>
</evidence>
<proteinExistence type="predicted"/>
<dbReference type="Pfam" id="PF04657">
    <property type="entry name" value="DMT_YdcZ"/>
    <property type="match status" value="1"/>
</dbReference>
<comment type="caution">
    <text evidence="2">The sequence shown here is derived from an EMBL/GenBank/DDBJ whole genome shotgun (WGS) entry which is preliminary data.</text>
</comment>
<evidence type="ECO:0000313" key="2">
    <source>
        <dbReference type="EMBL" id="OPA79119.1"/>
    </source>
</evidence>
<sequence>MIMGIVMALAAGSLISVQTMFNNKVNEAVSSQTTTALVLGMGFLASFCMGLVFEGKEYFTLGPMKPWFWFSGLLGIGVVTCVVRGVKLLGPSSAISIVMASQLICALWWDSVGWFGLERVPFTLQKAIGAIVLIGGLILFKAKPKRGQKFERVPQ</sequence>
<dbReference type="OrthoDB" id="2382207at2"/>
<protein>
    <recommendedName>
        <fullName evidence="4">EamA-like transporter family protein</fullName>
    </recommendedName>
</protein>
<dbReference type="PANTHER" id="PTHR34821">
    <property type="entry name" value="INNER MEMBRANE PROTEIN YDCZ"/>
    <property type="match status" value="1"/>
</dbReference>
<dbReference type="STRING" id="1324314.BVG16_08450"/>
<keyword evidence="1" id="KW-0472">Membrane</keyword>
<evidence type="ECO:0000313" key="3">
    <source>
        <dbReference type="Proteomes" id="UP000190188"/>
    </source>
</evidence>
<dbReference type="Proteomes" id="UP000190188">
    <property type="component" value="Unassembled WGS sequence"/>
</dbReference>
<dbReference type="EMBL" id="MSZX01000003">
    <property type="protein sequence ID" value="OPA79119.1"/>
    <property type="molecule type" value="Genomic_DNA"/>
</dbReference>
<dbReference type="RefSeq" id="WP_078498119.1">
    <property type="nucleotide sequence ID" value="NZ_MSZX01000003.1"/>
</dbReference>
<keyword evidence="3" id="KW-1185">Reference proteome</keyword>
<keyword evidence="1" id="KW-1133">Transmembrane helix</keyword>
<gene>
    <name evidence="2" type="ORF">BVG16_08450</name>
</gene>
<feature type="transmembrane region" description="Helical" evidence="1">
    <location>
        <begin position="122"/>
        <end position="140"/>
    </location>
</feature>
<name>A0A1T2XGV8_9BACL</name>